<feature type="domain" description="TIL-like" evidence="1">
    <location>
        <begin position="38"/>
        <end position="78"/>
    </location>
</feature>
<feature type="domain" description="TIL-like" evidence="1">
    <location>
        <begin position="116"/>
        <end position="159"/>
    </location>
</feature>
<dbReference type="AlphaFoldDB" id="A0A0N4UHX8"/>
<protein>
    <submittedName>
        <fullName evidence="5">Phlebovirus_G2 domain-containing protein</fullName>
    </submittedName>
</protein>
<name>A0A0N4UHX8_DRAME</name>
<organism evidence="3 5">
    <name type="scientific">Dracunculus medinensis</name>
    <name type="common">Guinea worm</name>
    <dbReference type="NCBI Taxonomy" id="318479"/>
    <lineage>
        <taxon>Eukaryota</taxon>
        <taxon>Metazoa</taxon>
        <taxon>Ecdysozoa</taxon>
        <taxon>Nematoda</taxon>
        <taxon>Chromadorea</taxon>
        <taxon>Rhabditida</taxon>
        <taxon>Spirurina</taxon>
        <taxon>Dracunculoidea</taxon>
        <taxon>Dracunculidae</taxon>
        <taxon>Dracunculus</taxon>
    </lineage>
</organism>
<evidence type="ECO:0000313" key="3">
    <source>
        <dbReference type="Proteomes" id="UP000038040"/>
    </source>
</evidence>
<keyword evidence="4" id="KW-1185">Reference proteome</keyword>
<dbReference type="EMBL" id="UYYG01000027">
    <property type="protein sequence ID" value="VDN51678.1"/>
    <property type="molecule type" value="Genomic_DNA"/>
</dbReference>
<dbReference type="InterPro" id="IPR054450">
    <property type="entry name" value="TIL-like_dom"/>
</dbReference>
<dbReference type="Proteomes" id="UP000274756">
    <property type="component" value="Unassembled WGS sequence"/>
</dbReference>
<reference evidence="5" key="1">
    <citation type="submission" date="2017-02" db="UniProtKB">
        <authorList>
            <consortium name="WormBaseParasite"/>
        </authorList>
    </citation>
    <scope>IDENTIFICATION</scope>
</reference>
<accession>A0A0N4UHX8</accession>
<dbReference type="Proteomes" id="UP000038040">
    <property type="component" value="Unplaced"/>
</dbReference>
<feature type="domain" description="TIL-like" evidence="1">
    <location>
        <begin position="183"/>
        <end position="235"/>
    </location>
</feature>
<gene>
    <name evidence="2" type="ORF">DME_LOCUS1651</name>
</gene>
<proteinExistence type="predicted"/>
<evidence type="ECO:0000313" key="4">
    <source>
        <dbReference type="Proteomes" id="UP000274756"/>
    </source>
</evidence>
<reference evidence="2 4" key="2">
    <citation type="submission" date="2018-11" db="EMBL/GenBank/DDBJ databases">
        <authorList>
            <consortium name="Pathogen Informatics"/>
        </authorList>
    </citation>
    <scope>NUCLEOTIDE SEQUENCE [LARGE SCALE GENOMIC DNA]</scope>
</reference>
<sequence length="395" mass="44679">MIQAIQAIRLGSRMSLNESTRLGQFLIDSKCRLTDISCGDNMVFRTIRRYNIGKSTVKCIQLCSCDLNYIEKNGKCIQILENGKIVITDNKVTVKEVFKLGEFLEDRGCRLTDVSCGVNLVFRTIKEYSDMRNSPLVMCIQRCSCNLNHIEKNGKCISHVNELKDGKNSGVGKMVFDRTCRLTGQKCAKNAIYEIFKEEKKERSFNSGVLYTTVCIQKCVCNHTMFVIKDGYCVNRAHFTTNQQITASTITINPRINMFGRVVEHIGCLLVNSSCGANMVFRLIQSAILGKSSKQKKCTVKCSCMNDYIEKGQECIEKSRFSSRNLQDDKSKLALNDQIVDYGCELREHSCGANMILVKVHLTSFRTGTILRFKCTLRCQCVSGYDEMHGQCIKN</sequence>
<dbReference type="Pfam" id="PF22897">
    <property type="entry name" value="TIL_2"/>
    <property type="match status" value="5"/>
</dbReference>
<feature type="domain" description="TIL-like" evidence="1">
    <location>
        <begin position="350"/>
        <end position="394"/>
    </location>
</feature>
<evidence type="ECO:0000259" key="1">
    <source>
        <dbReference type="Pfam" id="PF22897"/>
    </source>
</evidence>
<feature type="domain" description="TIL-like" evidence="1">
    <location>
        <begin position="274"/>
        <end position="317"/>
    </location>
</feature>
<dbReference type="WBParaSite" id="DME_0000718001-mRNA-1">
    <property type="protein sequence ID" value="DME_0000718001-mRNA-1"/>
    <property type="gene ID" value="DME_0000718001"/>
</dbReference>
<evidence type="ECO:0000313" key="2">
    <source>
        <dbReference type="EMBL" id="VDN51678.1"/>
    </source>
</evidence>
<evidence type="ECO:0000313" key="5">
    <source>
        <dbReference type="WBParaSite" id="DME_0000718001-mRNA-1"/>
    </source>
</evidence>